<reference evidence="6 7" key="1">
    <citation type="submission" date="2024-02" db="EMBL/GenBank/DDBJ databases">
        <title>Genome sequence of Aquincola sp. MAHUQ-54.</title>
        <authorList>
            <person name="Huq M.A."/>
        </authorList>
    </citation>
    <scope>NUCLEOTIDE SEQUENCE [LARGE SCALE GENOMIC DNA]</scope>
    <source>
        <strain evidence="6 7">MAHUQ-54</strain>
    </source>
</reference>
<dbReference type="GO" id="GO:0016811">
    <property type="term" value="F:hydrolase activity, acting on carbon-nitrogen (but not peptide) bonds, in linear amides"/>
    <property type="evidence" value="ECO:0007669"/>
    <property type="project" value="InterPro"/>
</dbReference>
<name>A0AAW9QJY6_9BURK</name>
<dbReference type="Proteomes" id="UP001336250">
    <property type="component" value="Unassembled WGS sequence"/>
</dbReference>
<feature type="signal peptide" evidence="5">
    <location>
        <begin position="1"/>
        <end position="24"/>
    </location>
</feature>
<keyword evidence="3" id="KW-0378">Hydrolase</keyword>
<dbReference type="RefSeq" id="WP_332293319.1">
    <property type="nucleotide sequence ID" value="NZ_JAZIBG010000058.1"/>
</dbReference>
<evidence type="ECO:0000313" key="6">
    <source>
        <dbReference type="EMBL" id="MEF7617556.1"/>
    </source>
</evidence>
<evidence type="ECO:0000256" key="3">
    <source>
        <dbReference type="ARBA" id="ARBA00022801"/>
    </source>
</evidence>
<sequence length="778" mass="84180">MRHSKQFVRCSAAALAACACALLAACGGSDDDKGYSVEIRRTTGGVPHVKGTDLASAGYGMGYVWAQDHACTMSGRWLTTSAQAAQRFGRDGPTFSFDARNGNLASDLYIQKLITEGWLDRLMQDKGPTGVLPEVRELVRGYVAGYNRYLKEVDYTLSDPRCAGADWIRPITERDVYLNATWWADMLTAVRNELPGYLAAVPPGAAATPAQVAAAAQADEPAPKVTASNMVALGKGATQSGHGMLFSNPHWEWNTADGMVAAHMTVPGLLNVNGMTFGASPVIGIGHNDKVAWGHTSAGAAVTNGVRYRLQLVPGSPTSYIVDGVRHEMVPTRVTVQVRNASGAVEPYTHTFYETMFGTVSVSTSRPWTAEHAYTWKHSPLKVSGLNMWYLYAKAQSVDDVHQADRRTMGVAWINTTAADTQGRAYRSMPTPLPYVTDEMIANCSVTAGVLDGRRQACAPIQDAAAPFPGVFPPSMMPFQFRDDYTYNANDSHWISNPHQPLEGYPSLFGPERTVQSHRTRAGLQIIEERIAGTDGAPGKGFTLDLFVSKLFDGREYARLWQADLVDYCNQLAGTAGAPASLGQACTAIAGWKGTYHLDDPGAVLFRRFVERSGTGADRYTVPFDPADPLNTPRGLNRSTAVRDALYGAMNDLAGSGIPLDASLRGYQYRQVGSERIPLPGGNIFQRLNTAPFAGADGWRATSGSSFIYWVEMRASGPVGKQIQVQGQSDDPTSPLHTDQTRRYSAGNYLDIRFTEQEVLADPGLTTQVLKAKADGSF</sequence>
<dbReference type="Gene3D" id="1.10.1400.10">
    <property type="match status" value="1"/>
</dbReference>
<dbReference type="Gene3D" id="2.30.120.10">
    <property type="match status" value="1"/>
</dbReference>
<comment type="similarity">
    <text evidence="1">Belongs to the peptidase S45 family.</text>
</comment>
<dbReference type="PANTHER" id="PTHR34218">
    <property type="entry name" value="PEPTIDASE S45 PENICILLIN AMIDASE"/>
    <property type="match status" value="1"/>
</dbReference>
<dbReference type="Pfam" id="PF01804">
    <property type="entry name" value="Penicil_amidase"/>
    <property type="match status" value="1"/>
</dbReference>
<dbReference type="PANTHER" id="PTHR34218:SF3">
    <property type="entry name" value="ACYL-HOMOSERINE LACTONE ACYLASE PVDQ"/>
    <property type="match status" value="1"/>
</dbReference>
<dbReference type="InterPro" id="IPR002692">
    <property type="entry name" value="S45"/>
</dbReference>
<gene>
    <name evidence="6" type="ORF">V4F39_26840</name>
</gene>
<dbReference type="SUPFAM" id="SSF56235">
    <property type="entry name" value="N-terminal nucleophile aminohydrolases (Ntn hydrolases)"/>
    <property type="match status" value="1"/>
</dbReference>
<evidence type="ECO:0000256" key="1">
    <source>
        <dbReference type="ARBA" id="ARBA00006586"/>
    </source>
</evidence>
<organism evidence="6 7">
    <name type="scientific">Aquincola agrisoli</name>
    <dbReference type="NCBI Taxonomy" id="3119538"/>
    <lineage>
        <taxon>Bacteria</taxon>
        <taxon>Pseudomonadati</taxon>
        <taxon>Pseudomonadota</taxon>
        <taxon>Betaproteobacteria</taxon>
        <taxon>Burkholderiales</taxon>
        <taxon>Sphaerotilaceae</taxon>
        <taxon>Aquincola</taxon>
    </lineage>
</organism>
<dbReference type="EMBL" id="JAZIBG010000058">
    <property type="protein sequence ID" value="MEF7617556.1"/>
    <property type="molecule type" value="Genomic_DNA"/>
</dbReference>
<comment type="caution">
    <text evidence="6">The sequence shown here is derived from an EMBL/GenBank/DDBJ whole genome shotgun (WGS) entry which is preliminary data.</text>
</comment>
<accession>A0AAW9QJY6</accession>
<evidence type="ECO:0000256" key="4">
    <source>
        <dbReference type="ARBA" id="ARBA00023145"/>
    </source>
</evidence>
<dbReference type="InterPro" id="IPR043146">
    <property type="entry name" value="Penicillin_amidase_N_B-knob"/>
</dbReference>
<keyword evidence="2 5" id="KW-0732">Signal</keyword>
<proteinExistence type="inferred from homology"/>
<dbReference type="InterPro" id="IPR043147">
    <property type="entry name" value="Penicillin_amidase_A-knob"/>
</dbReference>
<keyword evidence="4" id="KW-0865">Zymogen</keyword>
<dbReference type="InterPro" id="IPR029055">
    <property type="entry name" value="Ntn_hydrolases_N"/>
</dbReference>
<dbReference type="InterPro" id="IPR023343">
    <property type="entry name" value="Penicillin_amidase_dom1"/>
</dbReference>
<dbReference type="PROSITE" id="PS51257">
    <property type="entry name" value="PROKAR_LIPOPROTEIN"/>
    <property type="match status" value="1"/>
</dbReference>
<dbReference type="GO" id="GO:0017000">
    <property type="term" value="P:antibiotic biosynthetic process"/>
    <property type="evidence" value="ECO:0007669"/>
    <property type="project" value="InterPro"/>
</dbReference>
<feature type="chain" id="PRO_5043869287" evidence="5">
    <location>
        <begin position="25"/>
        <end position="778"/>
    </location>
</feature>
<keyword evidence="7" id="KW-1185">Reference proteome</keyword>
<evidence type="ECO:0000313" key="7">
    <source>
        <dbReference type="Proteomes" id="UP001336250"/>
    </source>
</evidence>
<evidence type="ECO:0000256" key="2">
    <source>
        <dbReference type="ARBA" id="ARBA00022729"/>
    </source>
</evidence>
<dbReference type="AlphaFoldDB" id="A0AAW9QJY6"/>
<dbReference type="Gene3D" id="3.60.20.10">
    <property type="entry name" value="Glutamine Phosphoribosylpyrophosphate, subunit 1, domain 1"/>
    <property type="match status" value="1"/>
</dbReference>
<dbReference type="Gene3D" id="1.10.439.10">
    <property type="entry name" value="Penicillin Amidohydrolase, domain 1"/>
    <property type="match status" value="1"/>
</dbReference>
<protein>
    <submittedName>
        <fullName evidence="6">Penicillin acylase family protein</fullName>
    </submittedName>
</protein>
<evidence type="ECO:0000256" key="5">
    <source>
        <dbReference type="SAM" id="SignalP"/>
    </source>
</evidence>